<protein>
    <submittedName>
        <fullName evidence="1">Uncharacterized protein</fullName>
    </submittedName>
</protein>
<evidence type="ECO:0000313" key="1">
    <source>
        <dbReference type="EMBL" id="GAI77551.1"/>
    </source>
</evidence>
<proteinExistence type="predicted"/>
<dbReference type="AlphaFoldDB" id="X1SEK1"/>
<comment type="caution">
    <text evidence="1">The sequence shown here is derived from an EMBL/GenBank/DDBJ whole genome shotgun (WGS) entry which is preliminary data.</text>
</comment>
<reference evidence="1" key="1">
    <citation type="journal article" date="2014" name="Front. Microbiol.">
        <title>High frequency of phylogenetically diverse reductive dehalogenase-homologous genes in deep subseafloor sedimentary metagenomes.</title>
        <authorList>
            <person name="Kawai M."/>
            <person name="Futagami T."/>
            <person name="Toyoda A."/>
            <person name="Takaki Y."/>
            <person name="Nishi S."/>
            <person name="Hori S."/>
            <person name="Arai W."/>
            <person name="Tsubouchi T."/>
            <person name="Morono Y."/>
            <person name="Uchiyama I."/>
            <person name="Ito T."/>
            <person name="Fujiyama A."/>
            <person name="Inagaki F."/>
            <person name="Takami H."/>
        </authorList>
    </citation>
    <scope>NUCLEOTIDE SEQUENCE</scope>
    <source>
        <strain evidence="1">Expedition CK06-06</strain>
    </source>
</reference>
<accession>X1SEK1</accession>
<name>X1SEK1_9ZZZZ</name>
<gene>
    <name evidence="1" type="ORF">S12H4_20713</name>
</gene>
<organism evidence="1">
    <name type="scientific">marine sediment metagenome</name>
    <dbReference type="NCBI Taxonomy" id="412755"/>
    <lineage>
        <taxon>unclassified sequences</taxon>
        <taxon>metagenomes</taxon>
        <taxon>ecological metagenomes</taxon>
    </lineage>
</organism>
<dbReference type="EMBL" id="BARW01010543">
    <property type="protein sequence ID" value="GAI77551.1"/>
    <property type="molecule type" value="Genomic_DNA"/>
</dbReference>
<sequence>MDKQLELEQEAKYIRLIGGKVVYITEFEAMAEEVVTVPGDTEWDSLVKEANLIRERAGYLHQAMRDDDKRPSEYECDYQMLWWLYSAAICHLRQINNEVVDQFKEKVIVRIKELEIRLDAMCDAWDSDGFEDFERLLALYEKLYDQAVALAR</sequence>